<name>A0ABM1R975_CAMSA</name>
<sequence>MFAIQGENYHLMGSLLPEDGDLPKFSQLYIVDTENKIENRAGILSKGKNAHKFKKKGNLRQDVIAAIIKLLNEVNPYVKTFRSARDRMNTSPEESFHMRIVSDRVKDGQKYDVPTASEGEDGFRPGILKGSKKIQKKKKPGKVKENECISLRQWFAFRIQERKNESQNLLRSKRLFQQFLVDAFTTVEVNRLGYFKLNQSKIRADNYDAVKNAYDSGKTDLNDQGTKFYLPATFVGGPRYMRNMYLDAMAPELLRYCSARNLNPDDRPDIISRVFKIKLNSLMDDFTKKHILGKTVCSMYTIEFQKRGLPHAHILLWMHPDAKLPKPEDIDKIISAELPDRNKEPELYDIVKETMIHGPCGAVNPNSPCMEEGKCSKFYPKKHVELTTVNKEGFPVYRRRRSKNFVEKNGFKCDNRYVIPYNKTLLLRYRAHINVEWCNQTGSIKYLFKYITKGQDRVAVVVEPSEKSNETVKKSFETVKKKKNSTNTSTATKTKNDIKPKNDIQDFFDCRYVSACEAGWRLLKNPIHDRSISVMRLSFHLEGKQLIYFKGDDEASYVLHRSELQASMFLAWFELNRVNELARGLSYVQIPEYFTWDGKEREFNLRKRPGSAIGRINYVPISCEDGYYLRVLLNVQLGPQNFEDLKTVKGVVYSTYKEACYALGLMENDQEYIDDIVRTSFWASGNFVRRMFVVMLQSFSLSQPELVWQKCWELLSDDFQKQRRYYFNRPVLTLDPLEVALTKAEGKYGFLNEEADGFTRILDAGTRFQQLVAYASLDDENQSGEESAEGAPAPDSGAHAPVKSVDGPWSELRAPKVELKPLPAELRWLFRLKLFPGKLRSRWSGPFTIKEIRPYGAVMLLDTKGGEFVVNGQRLKPYLAVSEHARGETIALGDPPTA</sequence>
<proteinExistence type="predicted"/>
<protein>
    <submittedName>
        <fullName evidence="4">Uncharacterized protein LOC109130455</fullName>
    </submittedName>
</protein>
<dbReference type="InterPro" id="IPR025476">
    <property type="entry name" value="Helitron_helicase-like"/>
</dbReference>
<dbReference type="PANTHER" id="PTHR45786:SF66">
    <property type="entry name" value="HOOK MOTIF PROTEIN, PUTATIVE-RELATED"/>
    <property type="match status" value="1"/>
</dbReference>
<gene>
    <name evidence="4" type="primary">LOC109130455</name>
</gene>
<feature type="domain" description="Helitron helicase-like" evidence="2">
    <location>
        <begin position="154"/>
        <end position="250"/>
    </location>
</feature>
<dbReference type="Pfam" id="PF14214">
    <property type="entry name" value="Helitron_like_N"/>
    <property type="match status" value="2"/>
</dbReference>
<organism evidence="3 4">
    <name type="scientific">Camelina sativa</name>
    <name type="common">False flax</name>
    <name type="synonym">Myagrum sativum</name>
    <dbReference type="NCBI Taxonomy" id="90675"/>
    <lineage>
        <taxon>Eukaryota</taxon>
        <taxon>Viridiplantae</taxon>
        <taxon>Streptophyta</taxon>
        <taxon>Embryophyta</taxon>
        <taxon>Tracheophyta</taxon>
        <taxon>Spermatophyta</taxon>
        <taxon>Magnoliopsida</taxon>
        <taxon>eudicotyledons</taxon>
        <taxon>Gunneridae</taxon>
        <taxon>Pentapetalae</taxon>
        <taxon>rosids</taxon>
        <taxon>malvids</taxon>
        <taxon>Brassicales</taxon>
        <taxon>Brassicaceae</taxon>
        <taxon>Camelineae</taxon>
        <taxon>Camelina</taxon>
    </lineage>
</organism>
<evidence type="ECO:0000313" key="3">
    <source>
        <dbReference type="Proteomes" id="UP000694864"/>
    </source>
</evidence>
<accession>A0ABM1R975</accession>
<dbReference type="GeneID" id="109130455"/>
<dbReference type="RefSeq" id="XP_019095563.1">
    <property type="nucleotide sequence ID" value="XM_019240018.1"/>
</dbReference>
<evidence type="ECO:0000256" key="1">
    <source>
        <dbReference type="SAM" id="MobiDB-lite"/>
    </source>
</evidence>
<keyword evidence="3" id="KW-1185">Reference proteome</keyword>
<feature type="region of interest" description="Disordered" evidence="1">
    <location>
        <begin position="782"/>
        <end position="807"/>
    </location>
</feature>
<evidence type="ECO:0000313" key="4">
    <source>
        <dbReference type="RefSeq" id="XP_019095563.1"/>
    </source>
</evidence>
<feature type="domain" description="Helitron helicase-like" evidence="2">
    <location>
        <begin position="251"/>
        <end position="316"/>
    </location>
</feature>
<reference evidence="4" key="2">
    <citation type="submission" date="2025-08" db="UniProtKB">
        <authorList>
            <consortium name="RefSeq"/>
        </authorList>
    </citation>
    <scope>IDENTIFICATION</scope>
    <source>
        <tissue evidence="4">Leaf</tissue>
    </source>
</reference>
<dbReference type="PANTHER" id="PTHR45786">
    <property type="entry name" value="DNA BINDING PROTEIN-LIKE"/>
    <property type="match status" value="1"/>
</dbReference>
<evidence type="ECO:0000259" key="2">
    <source>
        <dbReference type="Pfam" id="PF14214"/>
    </source>
</evidence>
<reference evidence="3" key="1">
    <citation type="journal article" date="2014" name="Nat. Commun.">
        <title>The emerging biofuel crop Camelina sativa retains a highly undifferentiated hexaploid genome structure.</title>
        <authorList>
            <person name="Kagale S."/>
            <person name="Koh C."/>
            <person name="Nixon J."/>
            <person name="Bollina V."/>
            <person name="Clarke W.E."/>
            <person name="Tuteja R."/>
            <person name="Spillane C."/>
            <person name="Robinson S.J."/>
            <person name="Links M.G."/>
            <person name="Clarke C."/>
            <person name="Higgins E.E."/>
            <person name="Huebert T."/>
            <person name="Sharpe A.G."/>
            <person name="Parkin I.A."/>
        </authorList>
    </citation>
    <scope>NUCLEOTIDE SEQUENCE [LARGE SCALE GENOMIC DNA]</scope>
    <source>
        <strain evidence="3">cv. DH55</strain>
    </source>
</reference>
<dbReference type="Proteomes" id="UP000694864">
    <property type="component" value="Chromosome 18"/>
</dbReference>